<proteinExistence type="predicted"/>
<evidence type="ECO:0000313" key="3">
    <source>
        <dbReference type="Proteomes" id="UP000006794"/>
    </source>
</evidence>
<dbReference type="HOGENOM" id="CLU_463552_0_0_2"/>
<dbReference type="EMBL" id="CP002839">
    <property type="protein sequence ID" value="AEH37676.1"/>
    <property type="molecule type" value="Genomic_DNA"/>
</dbReference>
<dbReference type="KEGG" id="hxa:Halxa_3061"/>
<keyword evidence="1" id="KW-0812">Transmembrane</keyword>
<protein>
    <recommendedName>
        <fullName evidence="4">Glycosyltransferase RgtA/B/C/D-like domain-containing protein</fullName>
    </recommendedName>
</protein>
<feature type="transmembrane region" description="Helical" evidence="1">
    <location>
        <begin position="197"/>
        <end position="214"/>
    </location>
</feature>
<reference evidence="2 3" key="1">
    <citation type="journal article" date="2012" name="Stand. Genomic Sci.">
        <title>Complete genome sequence of Halopiger xanaduensis type strain (SH-6(T)).</title>
        <authorList>
            <person name="Anderson I."/>
            <person name="Tindall B.J."/>
            <person name="Rohde M."/>
            <person name="Lucas S."/>
            <person name="Han J."/>
            <person name="Lapidus A."/>
            <person name="Cheng J.F."/>
            <person name="Goodwin L."/>
            <person name="Pitluck S."/>
            <person name="Peters L."/>
            <person name="Pati A."/>
            <person name="Mikhailova N."/>
            <person name="Pagani I."/>
            <person name="Teshima H."/>
            <person name="Han C."/>
            <person name="Tapia R."/>
            <person name="Land M."/>
            <person name="Woyke T."/>
            <person name="Klenk H.P."/>
            <person name="Kyrpides N."/>
            <person name="Ivanova N."/>
        </authorList>
    </citation>
    <scope>NUCLEOTIDE SEQUENCE [LARGE SCALE GENOMIC DNA]</scope>
    <source>
        <strain evidence="3">DSM 18323 / JCM 14033 / SH-6</strain>
    </source>
</reference>
<feature type="transmembrane region" description="Helical" evidence="1">
    <location>
        <begin position="141"/>
        <end position="161"/>
    </location>
</feature>
<feature type="transmembrane region" description="Helical" evidence="1">
    <location>
        <begin position="42"/>
        <end position="61"/>
    </location>
</feature>
<feature type="transmembrane region" description="Helical" evidence="1">
    <location>
        <begin position="226"/>
        <end position="244"/>
    </location>
</feature>
<keyword evidence="1" id="KW-1133">Transmembrane helix</keyword>
<name>F8D5V0_HALXS</name>
<feature type="transmembrane region" description="Helical" evidence="1">
    <location>
        <begin position="279"/>
        <end position="298"/>
    </location>
</feature>
<dbReference type="OrthoDB" id="137309at2157"/>
<dbReference type="RefSeq" id="WP_013880566.1">
    <property type="nucleotide sequence ID" value="NC_015666.1"/>
</dbReference>
<dbReference type="eggNOG" id="arCOG03185">
    <property type="taxonomic scope" value="Archaea"/>
</dbReference>
<feature type="transmembrane region" description="Helical" evidence="1">
    <location>
        <begin position="250"/>
        <end position="267"/>
    </location>
</feature>
<keyword evidence="1" id="KW-0472">Membrane</keyword>
<feature type="transmembrane region" description="Helical" evidence="1">
    <location>
        <begin position="345"/>
        <end position="365"/>
    </location>
</feature>
<feature type="transmembrane region" description="Helical" evidence="1">
    <location>
        <begin position="168"/>
        <end position="185"/>
    </location>
</feature>
<evidence type="ECO:0000256" key="1">
    <source>
        <dbReference type="SAM" id="Phobius"/>
    </source>
</evidence>
<evidence type="ECO:0000313" key="2">
    <source>
        <dbReference type="EMBL" id="AEH37676.1"/>
    </source>
</evidence>
<evidence type="ECO:0008006" key="4">
    <source>
        <dbReference type="Google" id="ProtNLM"/>
    </source>
</evidence>
<dbReference type="AlphaFoldDB" id="F8D5V0"/>
<dbReference type="STRING" id="797210.Halxa_3061"/>
<accession>F8D5V0</accession>
<dbReference type="GeneID" id="10798013"/>
<dbReference type="Proteomes" id="UP000006794">
    <property type="component" value="Chromosome"/>
</dbReference>
<feature type="transmembrane region" description="Helical" evidence="1">
    <location>
        <begin position="441"/>
        <end position="464"/>
    </location>
</feature>
<feature type="transmembrane region" description="Helical" evidence="1">
    <location>
        <begin position="377"/>
        <end position="397"/>
    </location>
</feature>
<sequence>MNRTTLDSVFAVGFVAVAVGILVARANPATAYEASVYTATPTATWAGLAIGLAIAVLGAIGCRGREQAIAIGLGSLAVTAIVSLPVIRNYRFAGMGDALTHLGWTRDIVTGNMAPHELIYPGVHSLAAVVHYIGGVSIERALLFTIVFLFVPFLIFAPLAAREIDNTGLAAGCAAVVAWMVLPINNVATHMGVHTNSNALFLVPVVVFAFVTFLRRRSTIERLPFGLSPFSVLVYLTAIGLLLVHLQQMVNIVVLVGAIAGVQFLARRRYDDHPILEHPTTYVQTVVLGAMFTIWALANERFRNAATTLVEGVLSADIGAGQEVDQRGTSLTEIGGSIAELFVKMFLDAAVIGLVAGLFVLVTWIGWTRTDREASTFVTYFGLALVPLGIMFALYFVGTPTMAFRQVGFIYVVLTILGGVALAHAITGLSRYITRPGANAVASIGLGVLLVLGLLTVYASPLIYSPTQHVTDEQFSGYESSFEHTAGDQPYVGLGYDPYRYDHGINGLEGQEEAPLSGAAFSSGTVDAERFEAGNYSGAYRGVDYYLTISAFDETRETEVYRGLDISEEAVAGVETDPAANKVISNEEYEMYAVASES</sequence>
<feature type="transmembrane region" description="Helical" evidence="1">
    <location>
        <begin position="68"/>
        <end position="87"/>
    </location>
</feature>
<feature type="transmembrane region" description="Helical" evidence="1">
    <location>
        <begin position="409"/>
        <end position="429"/>
    </location>
</feature>
<keyword evidence="3" id="KW-1185">Reference proteome</keyword>
<gene>
    <name evidence="2" type="ordered locus">Halxa_3061</name>
</gene>
<organism evidence="2 3">
    <name type="scientific">Halopiger xanaduensis (strain DSM 18323 / JCM 14033 / SH-6)</name>
    <dbReference type="NCBI Taxonomy" id="797210"/>
    <lineage>
        <taxon>Archaea</taxon>
        <taxon>Methanobacteriati</taxon>
        <taxon>Methanobacteriota</taxon>
        <taxon>Stenosarchaea group</taxon>
        <taxon>Halobacteria</taxon>
        <taxon>Halobacteriales</taxon>
        <taxon>Natrialbaceae</taxon>
        <taxon>Halopiger</taxon>
    </lineage>
</organism>